<dbReference type="GO" id="GO:0016593">
    <property type="term" value="C:Cdc73/Paf1 complex"/>
    <property type="evidence" value="ECO:0007669"/>
    <property type="project" value="InterPro"/>
</dbReference>
<evidence type="ECO:0000313" key="2">
    <source>
        <dbReference type="EMBL" id="RVW85591.1"/>
    </source>
</evidence>
<dbReference type="Proteomes" id="UP000288805">
    <property type="component" value="Unassembled WGS sequence"/>
</dbReference>
<protein>
    <submittedName>
        <fullName evidence="2">Protein LEO1-like</fullName>
    </submittedName>
</protein>
<feature type="region of interest" description="Disordered" evidence="1">
    <location>
        <begin position="317"/>
        <end position="443"/>
    </location>
</feature>
<evidence type="ECO:0000313" key="3">
    <source>
        <dbReference type="Proteomes" id="UP000288805"/>
    </source>
</evidence>
<dbReference type="PANTHER" id="PTHR23146:SF0">
    <property type="entry name" value="RNA POLYMERASE-ASSOCIATED PROTEIN LEO1"/>
    <property type="match status" value="1"/>
</dbReference>
<dbReference type="PANTHER" id="PTHR23146">
    <property type="entry name" value="LEO1 PROTEIN"/>
    <property type="match status" value="1"/>
</dbReference>
<dbReference type="Pfam" id="PF04004">
    <property type="entry name" value="Leo1"/>
    <property type="match status" value="2"/>
</dbReference>
<evidence type="ECO:0000256" key="1">
    <source>
        <dbReference type="SAM" id="MobiDB-lite"/>
    </source>
</evidence>
<feature type="compositionally biased region" description="Acidic residues" evidence="1">
    <location>
        <begin position="372"/>
        <end position="402"/>
    </location>
</feature>
<comment type="caution">
    <text evidence="2">The sequence shown here is derived from an EMBL/GenBank/DDBJ whole genome shotgun (WGS) entry which is preliminary data.</text>
</comment>
<proteinExistence type="predicted"/>
<reference evidence="2 3" key="1">
    <citation type="journal article" date="2018" name="PLoS Genet.">
        <title>Population sequencing reveals clonal diversity and ancestral inbreeding in the grapevine cultivar Chardonnay.</title>
        <authorList>
            <person name="Roach M.J."/>
            <person name="Johnson D.L."/>
            <person name="Bohlmann J."/>
            <person name="van Vuuren H.J."/>
            <person name="Jones S.J."/>
            <person name="Pretorius I.S."/>
            <person name="Schmidt S.A."/>
            <person name="Borneman A.R."/>
        </authorList>
    </citation>
    <scope>NUCLEOTIDE SEQUENCE [LARGE SCALE GENOMIC DNA]</scope>
    <source>
        <strain evidence="3">cv. Chardonnay</strain>
        <tissue evidence="2">Leaf</tissue>
    </source>
</reference>
<gene>
    <name evidence="2" type="primary">VIP4_1</name>
    <name evidence="2" type="ORF">CK203_037585</name>
</gene>
<feature type="compositionally biased region" description="Acidic residues" evidence="1">
    <location>
        <begin position="348"/>
        <end position="362"/>
    </location>
</feature>
<feature type="compositionally biased region" description="Basic and acidic residues" evidence="1">
    <location>
        <begin position="403"/>
        <end position="418"/>
    </location>
</feature>
<sequence>MGIEPKPFDPKMYVEEDTFVTDESGSKKRIRLENNIVRWRNVKNPDGTTSYESNARFVRWSDGSLQLLIGNEVLDISVQDAQHDQSHLFLRHGKDLLCHQNTLYACETRIPSFVAILIRVQKNLPFRILDPSELSICPFAKVTFMENLSLMSFMPIMQGILQSQGRILRKMRFMPSSLSSNSHRLLTALVDSRHKKVYKVKNCITDIDPEREKEEKEKAVSQTIRANQLLNRNREKVNRKYTQTVDRGRQLSPGFLEEALDETWTKALGMGSPATLIGHSLSTVHQDDEPDYHDSHRHRRRFEDDLEMDTQAEKRIFNVKKGHKDVPHKSSLSAIKSSRRPVDFSDSEREESEYESDGEEDERSFSRKRAEEPEEEYAEEEEEEDEHDEEEAEANEESEEVEEPKQKVKEYAKRKGIESDEDSPPRKSASHRQMAFVYDSDEE</sequence>
<accession>A0A438HMD0</accession>
<dbReference type="EMBL" id="QGNW01000202">
    <property type="protein sequence ID" value="RVW85591.1"/>
    <property type="molecule type" value="Genomic_DNA"/>
</dbReference>
<dbReference type="AlphaFoldDB" id="A0A438HMD0"/>
<dbReference type="InterPro" id="IPR007149">
    <property type="entry name" value="Leo1"/>
</dbReference>
<dbReference type="GO" id="GO:0006368">
    <property type="term" value="P:transcription elongation by RNA polymerase II"/>
    <property type="evidence" value="ECO:0007669"/>
    <property type="project" value="InterPro"/>
</dbReference>
<name>A0A438HMD0_VITVI</name>
<organism evidence="2 3">
    <name type="scientific">Vitis vinifera</name>
    <name type="common">Grape</name>
    <dbReference type="NCBI Taxonomy" id="29760"/>
    <lineage>
        <taxon>Eukaryota</taxon>
        <taxon>Viridiplantae</taxon>
        <taxon>Streptophyta</taxon>
        <taxon>Embryophyta</taxon>
        <taxon>Tracheophyta</taxon>
        <taxon>Spermatophyta</taxon>
        <taxon>Magnoliopsida</taxon>
        <taxon>eudicotyledons</taxon>
        <taxon>Gunneridae</taxon>
        <taxon>Pentapetalae</taxon>
        <taxon>rosids</taxon>
        <taxon>Vitales</taxon>
        <taxon>Vitaceae</taxon>
        <taxon>Viteae</taxon>
        <taxon>Vitis</taxon>
    </lineage>
</organism>